<dbReference type="GeneTree" id="ENSGT00940000154910"/>
<dbReference type="InterPro" id="IPR036383">
    <property type="entry name" value="TSP1_rpt_sf"/>
</dbReference>
<evidence type="ECO:0000256" key="7">
    <source>
        <dbReference type="ARBA" id="ARBA00022737"/>
    </source>
</evidence>
<dbReference type="FunFam" id="2.20.100.10:FF:000013">
    <property type="entry name" value="Spondin 1a"/>
    <property type="match status" value="2"/>
</dbReference>
<dbReference type="Pfam" id="PF19028">
    <property type="entry name" value="TSP1_spondin"/>
    <property type="match status" value="1"/>
</dbReference>
<keyword evidence="10" id="KW-0325">Glycoprotein</keyword>
<dbReference type="PANTHER" id="PTHR11311">
    <property type="entry name" value="SPONDIN"/>
    <property type="match status" value="1"/>
</dbReference>
<feature type="transmembrane region" description="Helical" evidence="13">
    <location>
        <begin position="12"/>
        <end position="35"/>
    </location>
</feature>
<name>A0A8C7HVZ2_ONCKI</name>
<keyword evidence="9" id="KW-1015">Disulfide bond</keyword>
<keyword evidence="13" id="KW-0812">Transmembrane</keyword>
<reference evidence="16" key="1">
    <citation type="submission" date="2025-08" db="UniProtKB">
        <authorList>
            <consortium name="Ensembl"/>
        </authorList>
    </citation>
    <scope>IDENTIFICATION</scope>
</reference>
<evidence type="ECO:0000256" key="9">
    <source>
        <dbReference type="ARBA" id="ARBA00023157"/>
    </source>
</evidence>
<dbReference type="Pfam" id="PF02014">
    <property type="entry name" value="Reeler"/>
    <property type="match status" value="1"/>
</dbReference>
<accession>A0A8C7HVZ2</accession>
<keyword evidence="13" id="KW-0472">Membrane</keyword>
<dbReference type="SMART" id="SM00209">
    <property type="entry name" value="TSP1"/>
    <property type="match status" value="5"/>
</dbReference>
<dbReference type="FunFam" id="2.20.100.10:FF:000034">
    <property type="entry name" value="Spondin-1"/>
    <property type="match status" value="1"/>
</dbReference>
<dbReference type="GO" id="GO:0046872">
    <property type="term" value="F:metal ion binding"/>
    <property type="evidence" value="ECO:0007669"/>
    <property type="project" value="UniProtKB-KW"/>
</dbReference>
<evidence type="ECO:0000256" key="8">
    <source>
        <dbReference type="ARBA" id="ARBA00022889"/>
    </source>
</evidence>
<dbReference type="GO" id="GO:0031012">
    <property type="term" value="C:extracellular matrix"/>
    <property type="evidence" value="ECO:0007669"/>
    <property type="project" value="TreeGrafter"/>
</dbReference>
<keyword evidence="4" id="KW-0272">Extracellular matrix</keyword>
<evidence type="ECO:0000313" key="17">
    <source>
        <dbReference type="Proteomes" id="UP000694557"/>
    </source>
</evidence>
<dbReference type="Pfam" id="PF00090">
    <property type="entry name" value="TSP_1"/>
    <property type="match status" value="4"/>
</dbReference>
<sequence length="780" mass="87608">QTLDPLIIRRAGIFPCILLLQCFISTALCNAGFAFTEEPSERAGKSDGYCGRILRAQGTRKEGYNEFRLRVEGDPENYQPGSTYRVTLYASSPAYFRGFTLIALREGREGDKEDDYAGNFQIIDEEDTQFMINCPPAVTESTPRRRTRIQVFWTAPPSASGCVTLKASIVQKRIIYFQDEGSLTKRMCEKESLYGETTEKPLLDCCACGTAKYRVTFHGNWSEKVHPKDYPRRANHWSAIIGASHSKNYVLWEYGGYASEGIKKVAELGSPVSMEEEIRQKGDDVLTVIKMKAQWPAWQPLNVRAAPSAEFSVDRTRHLMSFLTMLGPSPDWNVGLSAEDLCTKECGWAQRVVQDMIPWDAGTDNGVTYESPNKPTVPQEKIRPLTSLDHPQSPFYDPEGGAITPVARVVVERIARKGEQCNVVPDNVDDIVADIAQEEKEEGLCLSLPLSPLCVPVSPQLWSTCTMSEWITWSPCSMSCGMGLRSRERYVKQFPDDGSVCTLPTEENEKCIVNEECTPNSCLVTEWGEWDSCSATCGLGMKRRERMVKMPPPDGSICGAEVLEVEKCMMPECHTIPCMLSPWSDWSDCSVTCGKGMRTRQRVLKSPVELGECTEDLEQVEKCMLPECPTDCMVSEWTEWSECNKSCGKGHMIRTRMVKLEPQFGGDLCPETVQRKKCKIRKCNRGGGQGQVNSDEKKRRKEAREKRRSKQGGRQGEETTSTAEHPGCKMRPWSNWTDCTKLCGGGIQERLMTAKRRLKSAQLPSCKDRKEIRACNVHPC</sequence>
<evidence type="ECO:0000256" key="6">
    <source>
        <dbReference type="ARBA" id="ARBA00022729"/>
    </source>
</evidence>
<dbReference type="FunFam" id="2.20.100.10:FF:000026">
    <property type="entry name" value="Spondin 1"/>
    <property type="match status" value="1"/>
</dbReference>
<dbReference type="Ensembl" id="ENSOKIT00005064586.1">
    <property type="protein sequence ID" value="ENSOKIP00005060764.1"/>
    <property type="gene ID" value="ENSOKIG00005025781.1"/>
</dbReference>
<dbReference type="AlphaFoldDB" id="A0A8C7HVZ2"/>
<evidence type="ECO:0000259" key="15">
    <source>
        <dbReference type="PROSITE" id="PS51020"/>
    </source>
</evidence>
<evidence type="ECO:0000256" key="10">
    <source>
        <dbReference type="ARBA" id="ARBA00023180"/>
    </source>
</evidence>
<comment type="subcellular location">
    <subcellularLocation>
        <location evidence="1">Secreted</location>
        <location evidence="1">Extracellular space</location>
        <location evidence="1">Extracellular matrix</location>
    </subcellularLocation>
</comment>
<keyword evidence="3" id="KW-0964">Secreted</keyword>
<proteinExistence type="predicted"/>
<dbReference type="NCBIfam" id="NF038123">
    <property type="entry name" value="NF038123_dom"/>
    <property type="match status" value="1"/>
</dbReference>
<dbReference type="InterPro" id="IPR051418">
    <property type="entry name" value="Spondin/Thrombospondin_T1"/>
</dbReference>
<dbReference type="InterPro" id="IPR044004">
    <property type="entry name" value="TSP1_spondin_dom"/>
</dbReference>
<gene>
    <name evidence="16" type="primary">SPON1</name>
    <name evidence="16" type="synonym">LOC109888407</name>
</gene>
<keyword evidence="6" id="KW-0732">Signal</keyword>
<evidence type="ECO:0000256" key="12">
    <source>
        <dbReference type="SAM" id="MobiDB-lite"/>
    </source>
</evidence>
<organism evidence="16 17">
    <name type="scientific">Oncorhynchus kisutch</name>
    <name type="common">Coho salmon</name>
    <name type="synonym">Salmo kisutch</name>
    <dbReference type="NCBI Taxonomy" id="8019"/>
    <lineage>
        <taxon>Eukaryota</taxon>
        <taxon>Metazoa</taxon>
        <taxon>Chordata</taxon>
        <taxon>Craniata</taxon>
        <taxon>Vertebrata</taxon>
        <taxon>Euteleostomi</taxon>
        <taxon>Actinopterygii</taxon>
        <taxon>Neopterygii</taxon>
        <taxon>Teleostei</taxon>
        <taxon>Protacanthopterygii</taxon>
        <taxon>Salmoniformes</taxon>
        <taxon>Salmonidae</taxon>
        <taxon>Salmoninae</taxon>
        <taxon>Oncorhynchus</taxon>
    </lineage>
</organism>
<evidence type="ECO:0000256" key="1">
    <source>
        <dbReference type="ARBA" id="ARBA00004498"/>
    </source>
</evidence>
<evidence type="ECO:0000256" key="5">
    <source>
        <dbReference type="ARBA" id="ARBA00022723"/>
    </source>
</evidence>
<protein>
    <recommendedName>
        <fullName evidence="2">Spondin-1</fullName>
    </recommendedName>
    <alternativeName>
        <fullName evidence="11">F-spondin</fullName>
    </alternativeName>
</protein>
<dbReference type="SUPFAM" id="SSF82895">
    <property type="entry name" value="TSP-1 type 1 repeat"/>
    <property type="match status" value="5"/>
</dbReference>
<evidence type="ECO:0000313" key="16">
    <source>
        <dbReference type="Ensembl" id="ENSOKIP00005060764.1"/>
    </source>
</evidence>
<dbReference type="Gene3D" id="2.60.40.4060">
    <property type="entry name" value="Reeler domain"/>
    <property type="match status" value="1"/>
</dbReference>
<evidence type="ECO:0000256" key="4">
    <source>
        <dbReference type="ARBA" id="ARBA00022530"/>
    </source>
</evidence>
<feature type="region of interest" description="Disordered" evidence="12">
    <location>
        <begin position="684"/>
        <end position="729"/>
    </location>
</feature>
<dbReference type="PROSITE" id="PS51020">
    <property type="entry name" value="SPONDIN"/>
    <property type="match status" value="1"/>
</dbReference>
<dbReference type="FunFam" id="2.60.40.2130:FF:000001">
    <property type="entry name" value="Spondin 1a"/>
    <property type="match status" value="1"/>
</dbReference>
<keyword evidence="5" id="KW-0479">Metal-binding</keyword>
<dbReference type="Pfam" id="PF06468">
    <property type="entry name" value="Spond_N"/>
    <property type="match status" value="1"/>
</dbReference>
<dbReference type="PROSITE" id="PS51019">
    <property type="entry name" value="REELIN"/>
    <property type="match status" value="1"/>
</dbReference>
<dbReference type="Proteomes" id="UP000694557">
    <property type="component" value="Unassembled WGS sequence"/>
</dbReference>
<dbReference type="InterPro" id="IPR000884">
    <property type="entry name" value="TSP1_rpt"/>
</dbReference>
<dbReference type="CDD" id="cd08544">
    <property type="entry name" value="Reeler"/>
    <property type="match status" value="1"/>
</dbReference>
<dbReference type="PROSITE" id="PS50092">
    <property type="entry name" value="TSP1"/>
    <property type="match status" value="5"/>
</dbReference>
<dbReference type="Gene3D" id="2.60.40.2130">
    <property type="entry name" value="F-spondin domain"/>
    <property type="match status" value="1"/>
</dbReference>
<feature type="domain" description="Spondin" evidence="15">
    <location>
        <begin position="201"/>
        <end position="394"/>
    </location>
</feature>
<dbReference type="PANTHER" id="PTHR11311:SF16">
    <property type="entry name" value="SPONDIN-1"/>
    <property type="match status" value="1"/>
</dbReference>
<dbReference type="InterPro" id="IPR038678">
    <property type="entry name" value="Spondin_N_sf"/>
</dbReference>
<evidence type="ECO:0000259" key="14">
    <source>
        <dbReference type="PROSITE" id="PS51019"/>
    </source>
</evidence>
<dbReference type="InterPro" id="IPR009465">
    <property type="entry name" value="Spondin_N"/>
</dbReference>
<dbReference type="GO" id="GO:0007155">
    <property type="term" value="P:cell adhesion"/>
    <property type="evidence" value="ECO:0007669"/>
    <property type="project" value="UniProtKB-KW"/>
</dbReference>
<dbReference type="InterPro" id="IPR042307">
    <property type="entry name" value="Reeler_sf"/>
</dbReference>
<keyword evidence="17" id="KW-1185">Reference proteome</keyword>
<evidence type="ECO:0000256" key="13">
    <source>
        <dbReference type="SAM" id="Phobius"/>
    </source>
</evidence>
<keyword evidence="13" id="KW-1133">Transmembrane helix</keyword>
<keyword evidence="7" id="KW-0677">Repeat</keyword>
<evidence type="ECO:0000256" key="2">
    <source>
        <dbReference type="ARBA" id="ARBA00019594"/>
    </source>
</evidence>
<dbReference type="FunFam" id="2.60.40.4060:FF:000002">
    <property type="entry name" value="Spondin-1"/>
    <property type="match status" value="1"/>
</dbReference>
<evidence type="ECO:0000256" key="3">
    <source>
        <dbReference type="ARBA" id="ARBA00022525"/>
    </source>
</evidence>
<reference evidence="16" key="2">
    <citation type="submission" date="2025-09" db="UniProtKB">
        <authorList>
            <consortium name="Ensembl"/>
        </authorList>
    </citation>
    <scope>IDENTIFICATION</scope>
</reference>
<keyword evidence="8" id="KW-0130">Cell adhesion</keyword>
<dbReference type="FunFam" id="2.20.100.10:FF:000081">
    <property type="entry name" value="Spondin-1"/>
    <property type="match status" value="1"/>
</dbReference>
<dbReference type="Gene3D" id="2.20.100.10">
    <property type="entry name" value="Thrombospondin type-1 (TSP1) repeat"/>
    <property type="match status" value="5"/>
</dbReference>
<feature type="compositionally biased region" description="Basic and acidic residues" evidence="12">
    <location>
        <begin position="694"/>
        <end position="705"/>
    </location>
</feature>
<evidence type="ECO:0000256" key="11">
    <source>
        <dbReference type="ARBA" id="ARBA00030964"/>
    </source>
</evidence>
<dbReference type="InterPro" id="IPR002861">
    <property type="entry name" value="Reeler_dom"/>
</dbReference>
<feature type="domain" description="Reelin" evidence="14">
    <location>
        <begin position="35"/>
        <end position="201"/>
    </location>
</feature>